<protein>
    <submittedName>
        <fullName evidence="1">Uncharacterized protein</fullName>
    </submittedName>
</protein>
<dbReference type="RefSeq" id="WP_244376741.1">
    <property type="nucleotide sequence ID" value="NZ_CP083239.1"/>
</dbReference>
<evidence type="ECO:0000313" key="1">
    <source>
        <dbReference type="EMBL" id="UOK70337.1"/>
    </source>
</evidence>
<dbReference type="EMBL" id="CP083239">
    <property type="protein sequence ID" value="UOK70337.1"/>
    <property type="molecule type" value="Genomic_DNA"/>
</dbReference>
<organism evidence="1 2">
    <name type="scientific">Ancylobacter polymorphus</name>
    <dbReference type="NCBI Taxonomy" id="223390"/>
    <lineage>
        <taxon>Bacteria</taxon>
        <taxon>Pseudomonadati</taxon>
        <taxon>Pseudomonadota</taxon>
        <taxon>Alphaproteobacteria</taxon>
        <taxon>Hyphomicrobiales</taxon>
        <taxon>Xanthobacteraceae</taxon>
        <taxon>Ancylobacter</taxon>
    </lineage>
</organism>
<name>A0A9E6ZUL1_9HYPH</name>
<dbReference type="AlphaFoldDB" id="A0A9E6ZUL1"/>
<accession>A0A9E6ZUL1</accession>
<sequence>MADAADRAGFEAAATVVRQPWGAPSALPVSVDEITRAGPAGSMDGGIFS</sequence>
<gene>
    <name evidence="1" type="ORF">K9D25_16630</name>
</gene>
<evidence type="ECO:0000313" key="2">
    <source>
        <dbReference type="Proteomes" id="UP000831684"/>
    </source>
</evidence>
<dbReference type="Proteomes" id="UP000831684">
    <property type="component" value="Chromosome"/>
</dbReference>
<dbReference type="KEGG" id="apol:K9D25_16630"/>
<reference evidence="1" key="1">
    <citation type="submission" date="2021-09" db="EMBL/GenBank/DDBJ databases">
        <title>Network and meta-omics reveal the key degrader and cooperation patterns in an efficient 1,4-dioxane-degrading microbial community.</title>
        <authorList>
            <person name="Dai C."/>
        </authorList>
    </citation>
    <scope>NUCLEOTIDE SEQUENCE</scope>
    <source>
        <strain evidence="1">ZM13</strain>
    </source>
</reference>
<proteinExistence type="predicted"/>